<keyword evidence="5" id="KW-1185">Reference proteome</keyword>
<dbReference type="PROSITE" id="PS00135">
    <property type="entry name" value="TRYPSIN_SER"/>
    <property type="match status" value="1"/>
</dbReference>
<feature type="signal peptide" evidence="2">
    <location>
        <begin position="1"/>
        <end position="34"/>
    </location>
</feature>
<protein>
    <submittedName>
        <fullName evidence="4">Trypsin family protein</fullName>
    </submittedName>
</protein>
<dbReference type="GO" id="GO:0006508">
    <property type="term" value="P:proteolysis"/>
    <property type="evidence" value="ECO:0007669"/>
    <property type="project" value="InterPro"/>
</dbReference>
<feature type="chain" id="PRO_5006597097" evidence="2">
    <location>
        <begin position="35"/>
        <end position="286"/>
    </location>
</feature>
<dbReference type="InterPro" id="IPR009003">
    <property type="entry name" value="Peptidase_S1_PA"/>
</dbReference>
<evidence type="ECO:0000259" key="3">
    <source>
        <dbReference type="PROSITE" id="PS50240"/>
    </source>
</evidence>
<proteinExistence type="predicted"/>
<dbReference type="Gene3D" id="2.40.10.10">
    <property type="entry name" value="Trypsin-like serine proteases"/>
    <property type="match status" value="1"/>
</dbReference>
<keyword evidence="2" id="KW-0732">Signal</keyword>
<dbReference type="EMBL" id="CP011129">
    <property type="protein sequence ID" value="ALN81392.1"/>
    <property type="molecule type" value="Genomic_DNA"/>
</dbReference>
<feature type="domain" description="Peptidase S1" evidence="3">
    <location>
        <begin position="36"/>
        <end position="282"/>
    </location>
</feature>
<accession>A0A0S2FCZ5</accession>
<dbReference type="STRING" id="84531.LA76x_3265"/>
<evidence type="ECO:0000256" key="2">
    <source>
        <dbReference type="SAM" id="SignalP"/>
    </source>
</evidence>
<gene>
    <name evidence="4" type="ORF">LA76x_3265</name>
</gene>
<dbReference type="PATRIC" id="fig|84531.8.peg.3283"/>
<dbReference type="PROSITE" id="PS50240">
    <property type="entry name" value="TRYPSIN_DOM"/>
    <property type="match status" value="1"/>
</dbReference>
<name>A0A0S2FCZ5_LYSAN</name>
<dbReference type="InterPro" id="IPR001314">
    <property type="entry name" value="Peptidase_S1A"/>
</dbReference>
<evidence type="ECO:0000256" key="1">
    <source>
        <dbReference type="ARBA" id="ARBA00023157"/>
    </source>
</evidence>
<evidence type="ECO:0000313" key="4">
    <source>
        <dbReference type="EMBL" id="ALN81392.1"/>
    </source>
</evidence>
<dbReference type="AlphaFoldDB" id="A0A0S2FCZ5"/>
<dbReference type="Proteomes" id="UP000060787">
    <property type="component" value="Chromosome"/>
</dbReference>
<dbReference type="InterPro" id="IPR043504">
    <property type="entry name" value="Peptidase_S1_PA_chymotrypsin"/>
</dbReference>
<evidence type="ECO:0000313" key="5">
    <source>
        <dbReference type="Proteomes" id="UP000060787"/>
    </source>
</evidence>
<dbReference type="InterPro" id="IPR033116">
    <property type="entry name" value="TRYPSIN_SER"/>
</dbReference>
<dbReference type="InterPro" id="IPR001254">
    <property type="entry name" value="Trypsin_dom"/>
</dbReference>
<dbReference type="PANTHER" id="PTHR24250">
    <property type="entry name" value="CHYMOTRYPSIN-RELATED"/>
    <property type="match status" value="1"/>
</dbReference>
<dbReference type="PRINTS" id="PR00722">
    <property type="entry name" value="CHYMOTRYPSIN"/>
</dbReference>
<dbReference type="KEGG" id="lab:LA76x_3265"/>
<dbReference type="eggNOG" id="COG5640">
    <property type="taxonomic scope" value="Bacteria"/>
</dbReference>
<dbReference type="SMART" id="SM00020">
    <property type="entry name" value="Tryp_SPc"/>
    <property type="match status" value="1"/>
</dbReference>
<organism evidence="4 5">
    <name type="scientific">Lysobacter antibioticus</name>
    <dbReference type="NCBI Taxonomy" id="84531"/>
    <lineage>
        <taxon>Bacteria</taxon>
        <taxon>Pseudomonadati</taxon>
        <taxon>Pseudomonadota</taxon>
        <taxon>Gammaproteobacteria</taxon>
        <taxon>Lysobacterales</taxon>
        <taxon>Lysobacteraceae</taxon>
        <taxon>Lysobacter</taxon>
    </lineage>
</organism>
<sequence length="286" mass="30545">MARLKPDNGGSRQRMLRMRAAALLLLLASFGANAIVVRDDVPDLRYRMAVSEFPPLADMPGEGHGVLIAPQWVVTAAHAVGWQHAVDAVVVGGTPRAVRRIVVHPGYKQPPQAMIDAALKSGDWEAFFAFAATSDDIALIELAEPVRDVAPARIYNGSALGKVVRIMGRGATGTGSKGHSVHGPNRTDLRQGYNRIGIEETRWIGYDFDPPPNALPLEASAGSGDSGGPILVAVDKEWQVAGVAAWKRGQVEGTELRPGRYGETSYGVRLGNYAGWIEETMTSGGD</sequence>
<dbReference type="GO" id="GO:0004252">
    <property type="term" value="F:serine-type endopeptidase activity"/>
    <property type="evidence" value="ECO:0007669"/>
    <property type="project" value="InterPro"/>
</dbReference>
<dbReference type="PANTHER" id="PTHR24250:SF27">
    <property type="entry name" value="ELASTASE 2 LIKE"/>
    <property type="match status" value="1"/>
</dbReference>
<keyword evidence="1" id="KW-1015">Disulfide bond</keyword>
<reference evidence="4 5" key="1">
    <citation type="journal article" date="2015" name="BMC Genomics">
        <title>Comparative genomics and metabolic profiling of the genus Lysobacter.</title>
        <authorList>
            <person name="de Bruijn I."/>
            <person name="Cheng X."/>
            <person name="de Jager V."/>
            <person name="Exposito R.G."/>
            <person name="Watrous J."/>
            <person name="Patel N."/>
            <person name="Postma J."/>
            <person name="Dorrestein P.C."/>
            <person name="Kobayashi D."/>
            <person name="Raaijmakers J.M."/>
        </authorList>
    </citation>
    <scope>NUCLEOTIDE SEQUENCE [LARGE SCALE GENOMIC DNA]</scope>
    <source>
        <strain evidence="4 5">76</strain>
    </source>
</reference>
<dbReference type="SUPFAM" id="SSF50494">
    <property type="entry name" value="Trypsin-like serine proteases"/>
    <property type="match status" value="1"/>
</dbReference>
<dbReference type="Pfam" id="PF00089">
    <property type="entry name" value="Trypsin"/>
    <property type="match status" value="1"/>
</dbReference>